<protein>
    <submittedName>
        <fullName evidence="1">Uncharacterized protein</fullName>
    </submittedName>
</protein>
<reference evidence="1 2" key="1">
    <citation type="submission" date="2016-10" db="EMBL/GenBank/DDBJ databases">
        <title>Systematic genetic and metabolomic analysis of Xenorhabdus and Photorhabdus spp., highlights the requirements for a dual symbiotic and pathogenic life style.</title>
        <authorList>
            <person name="Tobias N.J."/>
            <person name="Wolff H."/>
            <person name="Djahanschiri B."/>
            <person name="Pidot S.J."/>
            <person name="Stinear T.P."/>
            <person name="Ebersberger I."/>
            <person name="Bode H.B."/>
        </authorList>
    </citation>
    <scope>NUCLEOTIDE SEQUENCE [LARGE SCALE GENOMIC DNA]</scope>
    <source>
        <strain evidence="1 2">DSM 22392</strain>
    </source>
</reference>
<dbReference type="EMBL" id="MUBJ01000025">
    <property type="protein sequence ID" value="OTA14657.1"/>
    <property type="molecule type" value="Genomic_DNA"/>
</dbReference>
<sequence length="42" mass="4810">MQTEIIPIKRKQLLKKADEIIKKHNDFIQGMCADNVDQKGVA</sequence>
<dbReference type="AlphaFoldDB" id="A0A1Y2S7L0"/>
<dbReference type="OrthoDB" id="6215372at2"/>
<dbReference type="Gene3D" id="3.30.300.360">
    <property type="entry name" value="Protein of unknown function (DUF2498)"/>
    <property type="match status" value="1"/>
</dbReference>
<dbReference type="RefSeq" id="WP_086110401.1">
    <property type="nucleotide sequence ID" value="NZ_CAWNGD010000068.1"/>
</dbReference>
<dbReference type="Proteomes" id="UP000194350">
    <property type="component" value="Unassembled WGS sequence"/>
</dbReference>
<keyword evidence="2" id="KW-1185">Reference proteome</keyword>
<name>A0A1Y2S7L0_9GAMM</name>
<accession>A0A1Y2S7L0</accession>
<gene>
    <name evidence="1" type="ORF">Xvie_03488</name>
</gene>
<dbReference type="InterPro" id="IPR019633">
    <property type="entry name" value="DUF2498"/>
</dbReference>
<organism evidence="1 2">
    <name type="scientific">Xenorhabdus vietnamensis</name>
    <dbReference type="NCBI Taxonomy" id="351656"/>
    <lineage>
        <taxon>Bacteria</taxon>
        <taxon>Pseudomonadati</taxon>
        <taxon>Pseudomonadota</taxon>
        <taxon>Gammaproteobacteria</taxon>
        <taxon>Enterobacterales</taxon>
        <taxon>Morganellaceae</taxon>
        <taxon>Xenorhabdus</taxon>
    </lineage>
</organism>
<dbReference type="InterPro" id="IPR038191">
    <property type="entry name" value="YciN_sf"/>
</dbReference>
<evidence type="ECO:0000313" key="1">
    <source>
        <dbReference type="EMBL" id="OTA14657.1"/>
    </source>
</evidence>
<dbReference type="Pfam" id="PF10692">
    <property type="entry name" value="DUF2498"/>
    <property type="match status" value="1"/>
</dbReference>
<comment type="caution">
    <text evidence="1">The sequence shown here is derived from an EMBL/GenBank/DDBJ whole genome shotgun (WGS) entry which is preliminary data.</text>
</comment>
<evidence type="ECO:0000313" key="2">
    <source>
        <dbReference type="Proteomes" id="UP000194350"/>
    </source>
</evidence>
<proteinExistence type="predicted"/>